<dbReference type="PANTHER" id="PTHR43415:SF3">
    <property type="entry name" value="GNAT-FAMILY ACETYLTRANSFERASE"/>
    <property type="match status" value="1"/>
</dbReference>
<dbReference type="PROSITE" id="PS51186">
    <property type="entry name" value="GNAT"/>
    <property type="match status" value="1"/>
</dbReference>
<dbReference type="Proteomes" id="UP000541154">
    <property type="component" value="Unassembled WGS sequence"/>
</dbReference>
<evidence type="ECO:0000313" key="1">
    <source>
        <dbReference type="EMBL" id="KAF5863506.1"/>
    </source>
</evidence>
<evidence type="ECO:0000313" key="2">
    <source>
        <dbReference type="Proteomes" id="UP000541154"/>
    </source>
</evidence>
<dbReference type="CDD" id="cd04301">
    <property type="entry name" value="NAT_SF"/>
    <property type="match status" value="1"/>
</dbReference>
<dbReference type="InterPro" id="IPR000182">
    <property type="entry name" value="GNAT_dom"/>
</dbReference>
<name>A0A5N6G625_PETAA</name>
<dbReference type="Pfam" id="PF00583">
    <property type="entry name" value="Acetyltransf_1"/>
    <property type="match status" value="1"/>
</dbReference>
<proteinExistence type="predicted"/>
<keyword evidence="2" id="KW-1185">Reference proteome</keyword>
<dbReference type="SUPFAM" id="SSF55729">
    <property type="entry name" value="Acyl-CoA N-acyltransferases (Nat)"/>
    <property type="match status" value="1"/>
</dbReference>
<dbReference type="InterPro" id="IPR016181">
    <property type="entry name" value="Acyl_CoA_acyltransferase"/>
</dbReference>
<accession>A0A8H6E8N5</accession>
<organism evidence="1 2">
    <name type="scientific">Petromyces alliaceus</name>
    <name type="common">Aspergillus alliaceus</name>
    <dbReference type="NCBI Taxonomy" id="209559"/>
    <lineage>
        <taxon>Eukaryota</taxon>
        <taxon>Fungi</taxon>
        <taxon>Dikarya</taxon>
        <taxon>Ascomycota</taxon>
        <taxon>Pezizomycotina</taxon>
        <taxon>Eurotiomycetes</taxon>
        <taxon>Eurotiomycetidae</taxon>
        <taxon>Eurotiales</taxon>
        <taxon>Aspergillaceae</taxon>
        <taxon>Aspergillus</taxon>
        <taxon>Aspergillus subgen. Circumdati</taxon>
    </lineage>
</organism>
<dbReference type="OMA" id="FRFGGYH"/>
<dbReference type="GO" id="GO:0016747">
    <property type="term" value="F:acyltransferase activity, transferring groups other than amino-acyl groups"/>
    <property type="evidence" value="ECO:0007669"/>
    <property type="project" value="InterPro"/>
</dbReference>
<accession>A0A5N6G625</accession>
<sequence length="214" mass="24106">MSSTEAVEGLYRSQRLLYRAAEDSNEDKAFMQNQILNDSLLQSMSTLRLKKPCPKRPAEEFIKNLQDAILGVIICLPPKTSSGEENAQPAVDAKPVPIGYLSISSLYGSSSSHHRSAMVGISLADGFRGQGYGGEAMNWALDWAFQHAGLHRVHLGTFSYNHNAIRMYRKVGFVEEGREREAVYHLRGWHDIVNFSMLEHEWEKLRGIGQAREK</sequence>
<reference evidence="1 2" key="1">
    <citation type="submission" date="2019-04" db="EMBL/GenBank/DDBJ databases">
        <title>Aspergillus burnettii sp. nov., novel species from soil in southeast Queensland.</title>
        <authorList>
            <person name="Gilchrist C.L.M."/>
            <person name="Pitt J.I."/>
            <person name="Lange L."/>
            <person name="Lacey H.J."/>
            <person name="Vuong D."/>
            <person name="Midgley D.J."/>
            <person name="Greenfield P."/>
            <person name="Bradbury M."/>
            <person name="Lacey E."/>
            <person name="Busk P.K."/>
            <person name="Pilgaard B."/>
            <person name="Chooi Y.H."/>
            <person name="Piggott A.M."/>
        </authorList>
    </citation>
    <scope>NUCLEOTIDE SEQUENCE [LARGE SCALE GENOMIC DNA]</scope>
    <source>
        <strain evidence="1 2">FRR 5400</strain>
    </source>
</reference>
<dbReference type="Gene3D" id="3.40.630.30">
    <property type="match status" value="1"/>
</dbReference>
<dbReference type="EMBL" id="SPNV01000050">
    <property type="protein sequence ID" value="KAF5863506.1"/>
    <property type="molecule type" value="Genomic_DNA"/>
</dbReference>
<comment type="caution">
    <text evidence="1">The sequence shown here is derived from an EMBL/GenBank/DDBJ whole genome shotgun (WGS) entry which is preliminary data.</text>
</comment>
<protein>
    <submittedName>
        <fullName evidence="1">Uncharacterized protein</fullName>
    </submittedName>
</protein>
<dbReference type="PANTHER" id="PTHR43415">
    <property type="entry name" value="SPERMIDINE N(1)-ACETYLTRANSFERASE"/>
    <property type="match status" value="1"/>
</dbReference>
<dbReference type="AlphaFoldDB" id="A0A5N6G625"/>
<gene>
    <name evidence="1" type="ORF">ETB97_010007</name>
</gene>